<name>A0A951MDA8_9BACT</name>
<feature type="transmembrane region" description="Helical" evidence="4">
    <location>
        <begin position="6"/>
        <end position="25"/>
    </location>
</feature>
<dbReference type="PANTHER" id="PTHR43630">
    <property type="entry name" value="POLY-BETA-1,6-N-ACETYL-D-GLUCOSAMINE SYNTHASE"/>
    <property type="match status" value="1"/>
</dbReference>
<dbReference type="Pfam" id="PF00535">
    <property type="entry name" value="Glycos_transf_2"/>
    <property type="match status" value="1"/>
</dbReference>
<dbReference type="InterPro" id="IPR001173">
    <property type="entry name" value="Glyco_trans_2-like"/>
</dbReference>
<evidence type="ECO:0000313" key="7">
    <source>
        <dbReference type="Proteomes" id="UP000727490"/>
    </source>
</evidence>
<gene>
    <name evidence="6" type="ORF">EGN73_21515</name>
</gene>
<evidence type="ECO:0000256" key="1">
    <source>
        <dbReference type="ARBA" id="ARBA00006739"/>
    </source>
</evidence>
<evidence type="ECO:0000259" key="5">
    <source>
        <dbReference type="Pfam" id="PF00535"/>
    </source>
</evidence>
<evidence type="ECO:0000313" key="6">
    <source>
        <dbReference type="EMBL" id="MBW3470366.1"/>
    </source>
</evidence>
<organism evidence="6 7">
    <name type="scientific">Arthrospiribacter ruber</name>
    <dbReference type="NCBI Taxonomy" id="2487934"/>
    <lineage>
        <taxon>Bacteria</taxon>
        <taxon>Pseudomonadati</taxon>
        <taxon>Bacteroidota</taxon>
        <taxon>Cytophagia</taxon>
        <taxon>Cytophagales</taxon>
        <taxon>Cyclobacteriaceae</taxon>
        <taxon>Arthrospiribacter</taxon>
    </lineage>
</organism>
<evidence type="ECO:0000256" key="3">
    <source>
        <dbReference type="ARBA" id="ARBA00022679"/>
    </source>
</evidence>
<keyword evidence="4" id="KW-1133">Transmembrane helix</keyword>
<dbReference type="AlphaFoldDB" id="A0A951MDA8"/>
<keyword evidence="7" id="KW-1185">Reference proteome</keyword>
<keyword evidence="4" id="KW-0472">Membrane</keyword>
<evidence type="ECO:0000256" key="4">
    <source>
        <dbReference type="SAM" id="Phobius"/>
    </source>
</evidence>
<keyword evidence="4" id="KW-0812">Transmembrane</keyword>
<comment type="caution">
    <text evidence="6">The sequence shown here is derived from an EMBL/GenBank/DDBJ whole genome shotgun (WGS) entry which is preliminary data.</text>
</comment>
<reference evidence="6 7" key="1">
    <citation type="journal article" date="2020" name="Syst. Appl. Microbiol.">
        <title>Arthrospiribacter ruber gen. nov., sp. nov., a novel bacterium isolated from Arthrospira cultures.</title>
        <authorList>
            <person name="Waleron M."/>
            <person name="Misztak A."/>
            <person name="Waleron M.M."/>
            <person name="Furmaniak M."/>
            <person name="Mrozik A."/>
            <person name="Waleron K."/>
        </authorList>
    </citation>
    <scope>NUCLEOTIDE SEQUENCE [LARGE SCALE GENOMIC DNA]</scope>
    <source>
        <strain evidence="6 7">DPMB0001</strain>
    </source>
</reference>
<sequence length="366" mass="41333">MMELAGVIIGLLLIQDLALTLLLEFNYKIFSHEVRTWPPVSILLPSRDEEENLPECLEALANLDYPPEKLQIILGNDQSSDRTAQILQAWVAQSELNARYIEISMTSVKLNGKAKALAQMCRLAEGDLLLFTDADCRPKPAWVKAMVTAQLSSDAGIVTGVTQVRGKNLFTRLQGLDWWLTLGMVKTMSDLGLKLTSMGNNMLVSKEAYDAVGGFEGIPFSLTEDFEMAKQVAKKGFLSVHLTSKDNLILTEPKSSFVELLSQRKRWMTGAMTLPLAWKILLGLQVLFFPSILIFIVLHPFEGILVWLAKVIVQGLFIYRFASKTGVRIGIRYLFLFELYYLITSWSTIVYYFWPAKTDWKGRKYG</sequence>
<dbReference type="GO" id="GO:0016757">
    <property type="term" value="F:glycosyltransferase activity"/>
    <property type="evidence" value="ECO:0007669"/>
    <property type="project" value="UniProtKB-KW"/>
</dbReference>
<keyword evidence="3" id="KW-0808">Transferase</keyword>
<feature type="transmembrane region" description="Helical" evidence="4">
    <location>
        <begin position="276"/>
        <end position="298"/>
    </location>
</feature>
<dbReference type="RefSeq" id="WP_219294114.1">
    <property type="nucleotide sequence ID" value="NZ_RPHB01000014.1"/>
</dbReference>
<protein>
    <submittedName>
        <fullName evidence="6">Glycosyltransferase</fullName>
    </submittedName>
</protein>
<accession>A0A951MDA8</accession>
<feature type="domain" description="Glycosyltransferase 2-like" evidence="5">
    <location>
        <begin position="41"/>
        <end position="210"/>
    </location>
</feature>
<dbReference type="EMBL" id="RPHB01000014">
    <property type="protein sequence ID" value="MBW3470366.1"/>
    <property type="molecule type" value="Genomic_DNA"/>
</dbReference>
<dbReference type="Proteomes" id="UP000727490">
    <property type="component" value="Unassembled WGS sequence"/>
</dbReference>
<keyword evidence="2" id="KW-0328">Glycosyltransferase</keyword>
<feature type="transmembrane region" description="Helical" evidence="4">
    <location>
        <begin position="334"/>
        <end position="354"/>
    </location>
</feature>
<comment type="similarity">
    <text evidence="1">Belongs to the glycosyltransferase 2 family.</text>
</comment>
<evidence type="ECO:0000256" key="2">
    <source>
        <dbReference type="ARBA" id="ARBA00022676"/>
    </source>
</evidence>
<feature type="transmembrane region" description="Helical" evidence="4">
    <location>
        <begin position="304"/>
        <end position="322"/>
    </location>
</feature>
<proteinExistence type="inferred from homology"/>
<dbReference type="PANTHER" id="PTHR43630:SF1">
    <property type="entry name" value="POLY-BETA-1,6-N-ACETYL-D-GLUCOSAMINE SYNTHASE"/>
    <property type="match status" value="1"/>
</dbReference>